<dbReference type="RefSeq" id="WP_120045228.1">
    <property type="nucleotide sequence ID" value="NZ_QZFU01000055.1"/>
</dbReference>
<evidence type="ECO:0000256" key="1">
    <source>
        <dbReference type="SAM" id="MobiDB-lite"/>
    </source>
</evidence>
<protein>
    <submittedName>
        <fullName evidence="2">Uncharacterized protein</fullName>
    </submittedName>
</protein>
<dbReference type="Proteomes" id="UP000266677">
    <property type="component" value="Unassembled WGS sequence"/>
</dbReference>
<keyword evidence="3" id="KW-1185">Reference proteome</keyword>
<evidence type="ECO:0000313" key="3">
    <source>
        <dbReference type="Proteomes" id="UP000266677"/>
    </source>
</evidence>
<accession>A0A3A4K859</accession>
<organism evidence="2 3">
    <name type="scientific">Nocardia panacis</name>
    <dbReference type="NCBI Taxonomy" id="2340916"/>
    <lineage>
        <taxon>Bacteria</taxon>
        <taxon>Bacillati</taxon>
        <taxon>Actinomycetota</taxon>
        <taxon>Actinomycetes</taxon>
        <taxon>Mycobacteriales</taxon>
        <taxon>Nocardiaceae</taxon>
        <taxon>Nocardia</taxon>
    </lineage>
</organism>
<dbReference type="AlphaFoldDB" id="A0A3A4K859"/>
<proteinExistence type="predicted"/>
<comment type="caution">
    <text evidence="2">The sequence shown here is derived from an EMBL/GenBank/DDBJ whole genome shotgun (WGS) entry which is preliminary data.</text>
</comment>
<gene>
    <name evidence="2" type="ORF">D5S18_34040</name>
</gene>
<dbReference type="EMBL" id="QZFU01000055">
    <property type="protein sequence ID" value="RJO68424.1"/>
    <property type="molecule type" value="Genomic_DNA"/>
</dbReference>
<reference evidence="2 3" key="1">
    <citation type="submission" date="2018-09" db="EMBL/GenBank/DDBJ databases">
        <title>YIM PH21274 draft genome.</title>
        <authorList>
            <person name="Miao C."/>
        </authorList>
    </citation>
    <scope>NUCLEOTIDE SEQUENCE [LARGE SCALE GENOMIC DNA]</scope>
    <source>
        <strain evidence="2 3">YIM PH 21724</strain>
    </source>
</reference>
<dbReference type="OrthoDB" id="4512149at2"/>
<evidence type="ECO:0000313" key="2">
    <source>
        <dbReference type="EMBL" id="RJO68424.1"/>
    </source>
</evidence>
<sequence length="553" mass="58416">MSSSKEQALQIVLDQLDVLSKLEWDPDTLVKAIDIALSVPAPAGNPTTIAAQSQSYGTRAQLAFAAGIDLTKMSASDLPASWRGQAAESALNALGALLNQIGMVKYAYQQGHDALDVWSRKLREAQRQDTHGRNQLNQARNATDGLKRQTQQHTYRPNIRAANMASTMALAKEGCRDLIAAVRTAEGGANYANSRFRTVSQLPRASQLVGPGIDRLTATTLVYSNLRILSSAAIAQASQQYARMSDADRKRFGDLVAGAQSPEEAAYLWDALGSGHTLDEISEFDKVIHPFGNDPQWLAKHLRPQLSSGTAKDGADSTGYLTYGGAAWAPGSVYPIYSQGAYGDCVAAATTMAMLNGDPVKMLGVTTGRGPAGYGGAAVDDDSAAAVQARLQSLYLDNHRAGQAADGRAVPDPQVGVGPVGNAAQLASLLSPITGSEYRLTNMETESGRRAALPEIQSAVAAGKPAPITLDGTVQAVSSTGDHHRPEVTDTAISHQVIVVGATDDRLQIYNPWGYTQWISTADFVKGNFGAIVATHGGTQANALHPREAFVPG</sequence>
<feature type="region of interest" description="Disordered" evidence="1">
    <location>
        <begin position="126"/>
        <end position="153"/>
    </location>
</feature>
<name>A0A3A4K859_9NOCA</name>